<accession>A0A182LRW6</accession>
<dbReference type="EMBL" id="AXCM01009577">
    <property type="status" value="NOT_ANNOTATED_CDS"/>
    <property type="molecule type" value="Genomic_DNA"/>
</dbReference>
<dbReference type="EnsemblMetazoa" id="ACUA000437-RA">
    <property type="protein sequence ID" value="ACUA000437-PA"/>
    <property type="gene ID" value="ACUA000437"/>
</dbReference>
<dbReference type="InterPro" id="IPR013320">
    <property type="entry name" value="ConA-like_dom_sf"/>
</dbReference>
<evidence type="ECO:0000313" key="4">
    <source>
        <dbReference type="Proteomes" id="UP000075883"/>
    </source>
</evidence>
<dbReference type="PANTHER" id="PTHR15036">
    <property type="entry name" value="PIKACHURIN-LIKE PROTEIN"/>
    <property type="match status" value="1"/>
</dbReference>
<evidence type="ECO:0000313" key="3">
    <source>
        <dbReference type="EnsemblMetazoa" id="ACUA000437-PA"/>
    </source>
</evidence>
<dbReference type="Pfam" id="PF02210">
    <property type="entry name" value="Laminin_G_2"/>
    <property type="match status" value="1"/>
</dbReference>
<dbReference type="Proteomes" id="UP000075883">
    <property type="component" value="Unassembled WGS sequence"/>
</dbReference>
<dbReference type="VEuPathDB" id="VectorBase:ACUA000437"/>
<comment type="caution">
    <text evidence="1">Lacks conserved residue(s) required for the propagation of feature annotation.</text>
</comment>
<dbReference type="EMBL" id="AXCM01009578">
    <property type="status" value="NOT_ANNOTATED_CDS"/>
    <property type="molecule type" value="Genomic_DNA"/>
</dbReference>
<protein>
    <recommendedName>
        <fullName evidence="2">Laminin G domain-containing protein</fullName>
    </recommendedName>
</protein>
<evidence type="ECO:0000256" key="1">
    <source>
        <dbReference type="PROSITE-ProRule" id="PRU00122"/>
    </source>
</evidence>
<dbReference type="AlphaFoldDB" id="A0A182LRW6"/>
<dbReference type="STRING" id="139723.A0A182LRW6"/>
<reference evidence="3" key="2">
    <citation type="submission" date="2020-05" db="UniProtKB">
        <authorList>
            <consortium name="EnsemblMetazoa"/>
        </authorList>
    </citation>
    <scope>IDENTIFICATION</scope>
    <source>
        <strain evidence="3">A-37</strain>
    </source>
</reference>
<organism evidence="3 4">
    <name type="scientific">Anopheles culicifacies</name>
    <dbReference type="NCBI Taxonomy" id="139723"/>
    <lineage>
        <taxon>Eukaryota</taxon>
        <taxon>Metazoa</taxon>
        <taxon>Ecdysozoa</taxon>
        <taxon>Arthropoda</taxon>
        <taxon>Hexapoda</taxon>
        <taxon>Insecta</taxon>
        <taxon>Pterygota</taxon>
        <taxon>Neoptera</taxon>
        <taxon>Endopterygota</taxon>
        <taxon>Diptera</taxon>
        <taxon>Nematocera</taxon>
        <taxon>Culicoidea</taxon>
        <taxon>Culicidae</taxon>
        <taxon>Anophelinae</taxon>
        <taxon>Anopheles</taxon>
        <taxon>culicifacies species complex</taxon>
    </lineage>
</organism>
<evidence type="ECO:0000259" key="2">
    <source>
        <dbReference type="PROSITE" id="PS50025"/>
    </source>
</evidence>
<dbReference type="PROSITE" id="PS50025">
    <property type="entry name" value="LAM_G_DOMAIN"/>
    <property type="match status" value="1"/>
</dbReference>
<dbReference type="PANTHER" id="PTHR15036:SF89">
    <property type="entry name" value="NEUREXIN 1, ISOFORM F"/>
    <property type="match status" value="1"/>
</dbReference>
<keyword evidence="4" id="KW-1185">Reference proteome</keyword>
<feature type="domain" description="Laminin G" evidence="2">
    <location>
        <begin position="1"/>
        <end position="91"/>
    </location>
</feature>
<proteinExistence type="predicted"/>
<name>A0A182LRW6_9DIPT</name>
<reference evidence="4" key="1">
    <citation type="submission" date="2013-09" db="EMBL/GenBank/DDBJ databases">
        <title>The Genome Sequence of Anopheles culicifacies species A.</title>
        <authorList>
            <consortium name="The Broad Institute Genomics Platform"/>
            <person name="Neafsey D.E."/>
            <person name="Besansky N."/>
            <person name="Howell P."/>
            <person name="Walton C."/>
            <person name="Young S.K."/>
            <person name="Zeng Q."/>
            <person name="Gargeya S."/>
            <person name="Fitzgerald M."/>
            <person name="Haas B."/>
            <person name="Abouelleil A."/>
            <person name="Allen A.W."/>
            <person name="Alvarado L."/>
            <person name="Arachchi H.M."/>
            <person name="Berlin A.M."/>
            <person name="Chapman S.B."/>
            <person name="Gainer-Dewar J."/>
            <person name="Goldberg J."/>
            <person name="Griggs A."/>
            <person name="Gujja S."/>
            <person name="Hansen M."/>
            <person name="Howarth C."/>
            <person name="Imamovic A."/>
            <person name="Ireland A."/>
            <person name="Larimer J."/>
            <person name="McCowan C."/>
            <person name="Murphy C."/>
            <person name="Pearson M."/>
            <person name="Poon T.W."/>
            <person name="Priest M."/>
            <person name="Roberts A."/>
            <person name="Saif S."/>
            <person name="Shea T."/>
            <person name="Sisk P."/>
            <person name="Sykes S."/>
            <person name="Wortman J."/>
            <person name="Nusbaum C."/>
            <person name="Birren B."/>
        </authorList>
    </citation>
    <scope>NUCLEOTIDE SEQUENCE [LARGE SCALE GENOMIC DNA]</scope>
    <source>
        <strain evidence="4">A-37</strain>
    </source>
</reference>
<dbReference type="InterPro" id="IPR001791">
    <property type="entry name" value="Laminin_G"/>
</dbReference>
<dbReference type="Gene3D" id="2.60.120.200">
    <property type="match status" value="1"/>
</dbReference>
<dbReference type="InterPro" id="IPR050372">
    <property type="entry name" value="Neurexin-related_CASP"/>
</dbReference>
<dbReference type="SUPFAM" id="SSF49899">
    <property type="entry name" value="Concanavalin A-like lectins/glucanases"/>
    <property type="match status" value="1"/>
</dbReference>
<sequence>MDPTRLVAVVDDVYTDHSHIAGKFTMLSSSRVYVGGAVNPRALLGARVHNNFVGCLRKVEFSADTLRLNLIDLARTGSKLIQVAGRVDYTCPSGDPQDPVTFTTRESYLWERRQTKNIPPSDYRQKVEIHHV</sequence>